<reference evidence="2" key="1">
    <citation type="submission" date="2015-02" db="EMBL/GenBank/DDBJ databases">
        <title>Characterization of two novel Thaumarchaeota isolated from the Northern Adriatic Sea.</title>
        <authorList>
            <person name="Bayer B."/>
            <person name="Vojvoda J."/>
            <person name="Offre P."/>
            <person name="Srivastava A."/>
            <person name="Elisabeth N."/>
            <person name="Garcia J.A.L."/>
            <person name="Schleper C."/>
            <person name="Herndl G.J."/>
        </authorList>
    </citation>
    <scope>NUCLEOTIDE SEQUENCE [LARGE SCALE GENOMIC DNA]</scope>
    <source>
        <strain evidence="2">D3C</strain>
    </source>
</reference>
<sequence>MSDQLKPWVIVSSISNDASEQDIDRIRPQIISIVDNLQSSNGTMWSGSFNNQPSSFLFFSDKNER</sequence>
<name>A0A0C5BXQ9_9ARCH</name>
<dbReference type="AlphaFoldDB" id="A0A0C5BXQ9"/>
<keyword evidence="2" id="KW-1185">Reference proteome</keyword>
<dbReference type="RefSeq" id="WP_148702729.1">
    <property type="nucleotide sequence ID" value="NZ_CP010868.1"/>
</dbReference>
<accession>A0A0C5BXQ9</accession>
<reference evidence="1 2" key="3">
    <citation type="journal article" date="2019" name="Int. J. Syst. Evol. Microbiol.">
        <title>Nitrosopumilus adriaticus sp. nov. and Nitrosopumilus piranensis sp. nov., two ammonia-oxidizing archaea from the Adriatic Sea and members of the class Nitrososphaeria.</title>
        <authorList>
            <person name="Bayer B."/>
            <person name="Vojvoda J."/>
            <person name="Reinthaler T."/>
            <person name="Reyes C."/>
            <person name="Pinto M."/>
            <person name="Herndl G.J."/>
        </authorList>
    </citation>
    <scope>NUCLEOTIDE SEQUENCE [LARGE SCALE GENOMIC DNA]</scope>
    <source>
        <strain evidence="1 2">D3C</strain>
    </source>
</reference>
<dbReference type="GeneID" id="41599710"/>
<dbReference type="STRING" id="1582439.NPIRD3C_0551"/>
<dbReference type="EMBL" id="CP010868">
    <property type="protein sequence ID" value="AJM91765.1"/>
    <property type="molecule type" value="Genomic_DNA"/>
</dbReference>
<evidence type="ECO:0000313" key="1">
    <source>
        <dbReference type="EMBL" id="AJM91765.1"/>
    </source>
</evidence>
<protein>
    <submittedName>
        <fullName evidence="1">Uncharacterized protein</fullName>
    </submittedName>
</protein>
<evidence type="ECO:0000313" key="2">
    <source>
        <dbReference type="Proteomes" id="UP000032027"/>
    </source>
</evidence>
<dbReference type="KEGG" id="nid:NPIRD3C_0551"/>
<gene>
    <name evidence="1" type="ORF">NPIRD3C_0551</name>
</gene>
<dbReference type="HOGENOM" id="CLU_2839209_0_0_2"/>
<reference evidence="1 2" key="2">
    <citation type="journal article" date="2016" name="ISME J.">
        <title>Physiological and genomic characterization of two novel marine thaumarchaeal strains indicates niche differentiation.</title>
        <authorList>
            <person name="Bayer B."/>
            <person name="Vojvoda J."/>
            <person name="Offre P."/>
            <person name="Alves R.J."/>
            <person name="Elisabeth N.H."/>
            <person name="Garcia J.A."/>
            <person name="Volland J.M."/>
            <person name="Srivastava A."/>
            <person name="Schleper C."/>
            <person name="Herndl G.J."/>
        </authorList>
    </citation>
    <scope>NUCLEOTIDE SEQUENCE [LARGE SCALE GENOMIC DNA]</scope>
    <source>
        <strain evidence="1 2">D3C</strain>
    </source>
</reference>
<dbReference type="Proteomes" id="UP000032027">
    <property type="component" value="Chromosome"/>
</dbReference>
<dbReference type="OrthoDB" id="330at2157"/>
<dbReference type="PATRIC" id="fig|1582439.9.peg.558"/>
<proteinExistence type="predicted"/>
<organism evidence="1 2">
    <name type="scientific">Nitrosopumilus piranensis</name>
    <dbReference type="NCBI Taxonomy" id="1582439"/>
    <lineage>
        <taxon>Archaea</taxon>
        <taxon>Nitrososphaerota</taxon>
        <taxon>Nitrososphaeria</taxon>
        <taxon>Nitrosopumilales</taxon>
        <taxon>Nitrosopumilaceae</taxon>
        <taxon>Nitrosopumilus</taxon>
    </lineage>
</organism>